<feature type="domain" description="Endonuclease/exonuclease/phosphatase" evidence="7">
    <location>
        <begin position="4"/>
        <end position="295"/>
    </location>
</feature>
<organism evidence="8 9">
    <name type="scientific">Actinomyces lilanjuaniae</name>
    <dbReference type="NCBI Taxonomy" id="2321394"/>
    <lineage>
        <taxon>Bacteria</taxon>
        <taxon>Bacillati</taxon>
        <taxon>Actinomycetota</taxon>
        <taxon>Actinomycetes</taxon>
        <taxon>Actinomycetales</taxon>
        <taxon>Actinomycetaceae</taxon>
        <taxon>Actinomyces</taxon>
    </lineage>
</organism>
<dbReference type="Pfam" id="PF03372">
    <property type="entry name" value="Exo_endo_phos"/>
    <property type="match status" value="1"/>
</dbReference>
<evidence type="ECO:0000256" key="5">
    <source>
        <dbReference type="ARBA" id="ARBA00022842"/>
    </source>
</evidence>
<dbReference type="PANTHER" id="PTHR43250">
    <property type="entry name" value="EXODEOXYRIBONUCLEASE III"/>
    <property type="match status" value="1"/>
</dbReference>
<keyword evidence="9" id="KW-1185">Reference proteome</keyword>
<keyword evidence="5" id="KW-0460">Magnesium</keyword>
<dbReference type="Proteomes" id="UP000273001">
    <property type="component" value="Chromosome"/>
</dbReference>
<evidence type="ECO:0000256" key="6">
    <source>
        <dbReference type="SAM" id="MobiDB-lite"/>
    </source>
</evidence>
<gene>
    <name evidence="8" type="ORF">D5R93_09425</name>
</gene>
<dbReference type="EMBL" id="CP032514">
    <property type="protein sequence ID" value="AYD90166.1"/>
    <property type="molecule type" value="Genomic_DNA"/>
</dbReference>
<dbReference type="PANTHER" id="PTHR43250:SF2">
    <property type="entry name" value="EXODEOXYRIBONUCLEASE III"/>
    <property type="match status" value="1"/>
</dbReference>
<protein>
    <submittedName>
        <fullName evidence="8">Exodeoxyribonuclease III</fullName>
    </submittedName>
</protein>
<sequence>MRIATVNVNGIRAAARKGMGDWLAACAPDVLLLQEVRADEHIAADLLPGYTVSTWPCRIKGRAGVSVAVRQGGPAVVSAVRRGVAAPEAPEPDVDSGRWLEVDLRLGRDVEPGETVGGESGDDTDGPGSVATGSAVGGTDLTVVSAYLHSGQLGTEKMDQKYAHLALVGRRLAALLEASRQGGPQALVAGDFNVVRSERDIKNWKPNHNKIAGVMDEEIAHLEEWFSSGWVDVSRVLAGAETQGPYTWWSQRGKAFDNDAGWRIDYQAATPGLAERARSFTVDRALDYASRWSDHAPLVVDYADGAGCAD</sequence>
<dbReference type="Gene3D" id="3.60.10.10">
    <property type="entry name" value="Endonuclease/exonuclease/phosphatase"/>
    <property type="match status" value="1"/>
</dbReference>
<name>A0ABN5PPA0_9ACTO</name>
<proteinExistence type="inferred from homology"/>
<dbReference type="PROSITE" id="PS51435">
    <property type="entry name" value="AP_NUCLEASE_F1_4"/>
    <property type="match status" value="1"/>
</dbReference>
<comment type="cofactor">
    <cofactor evidence="1">
        <name>Mg(2+)</name>
        <dbReference type="ChEBI" id="CHEBI:18420"/>
    </cofactor>
</comment>
<reference evidence="8 9" key="1">
    <citation type="submission" date="2018-09" db="EMBL/GenBank/DDBJ databases">
        <authorList>
            <person name="Li J."/>
        </authorList>
    </citation>
    <scope>NUCLEOTIDE SEQUENCE [LARGE SCALE GENOMIC DNA]</scope>
    <source>
        <strain evidence="8 9">2129</strain>
    </source>
</reference>
<evidence type="ECO:0000259" key="7">
    <source>
        <dbReference type="Pfam" id="PF03372"/>
    </source>
</evidence>
<dbReference type="InterPro" id="IPR036691">
    <property type="entry name" value="Endo/exonu/phosph_ase_sf"/>
</dbReference>
<evidence type="ECO:0000256" key="1">
    <source>
        <dbReference type="ARBA" id="ARBA00001946"/>
    </source>
</evidence>
<dbReference type="InterPro" id="IPR005135">
    <property type="entry name" value="Endo/exonuclease/phosphatase"/>
</dbReference>
<comment type="similarity">
    <text evidence="2">Belongs to the DNA repair enzymes AP/ExoA family.</text>
</comment>
<dbReference type="RefSeq" id="WP_120204897.1">
    <property type="nucleotide sequence ID" value="NZ_CP032514.1"/>
</dbReference>
<evidence type="ECO:0000256" key="3">
    <source>
        <dbReference type="ARBA" id="ARBA00022723"/>
    </source>
</evidence>
<keyword evidence="4" id="KW-0378">Hydrolase</keyword>
<accession>A0ABN5PPA0</accession>
<evidence type="ECO:0000256" key="4">
    <source>
        <dbReference type="ARBA" id="ARBA00022801"/>
    </source>
</evidence>
<evidence type="ECO:0000313" key="8">
    <source>
        <dbReference type="EMBL" id="AYD90166.1"/>
    </source>
</evidence>
<dbReference type="InterPro" id="IPR004808">
    <property type="entry name" value="AP_endonuc_1"/>
</dbReference>
<dbReference type="SUPFAM" id="SSF56219">
    <property type="entry name" value="DNase I-like"/>
    <property type="match status" value="1"/>
</dbReference>
<feature type="region of interest" description="Disordered" evidence="6">
    <location>
        <begin position="110"/>
        <end position="135"/>
    </location>
</feature>
<evidence type="ECO:0000313" key="9">
    <source>
        <dbReference type="Proteomes" id="UP000273001"/>
    </source>
</evidence>
<keyword evidence="3" id="KW-0479">Metal-binding</keyword>
<dbReference type="InterPro" id="IPR037493">
    <property type="entry name" value="ExoIII-like"/>
</dbReference>
<evidence type="ECO:0000256" key="2">
    <source>
        <dbReference type="ARBA" id="ARBA00007092"/>
    </source>
</evidence>